<proteinExistence type="predicted"/>
<dbReference type="PANTHER" id="PTHR44083:SF5">
    <property type="entry name" value="PROTEIN TOPLESS-RELATED PROTEIN 2"/>
    <property type="match status" value="1"/>
</dbReference>
<reference evidence="1 2" key="1">
    <citation type="submission" date="2024-01" db="EMBL/GenBank/DDBJ databases">
        <title>Genome assemblies of Stephania.</title>
        <authorList>
            <person name="Yang L."/>
        </authorList>
    </citation>
    <scope>NUCLEOTIDE SEQUENCE [LARGE SCALE GENOMIC DNA]</scope>
    <source>
        <strain evidence="1">YNDBR</strain>
        <tissue evidence="1">Leaf</tissue>
    </source>
</reference>
<evidence type="ECO:0000313" key="1">
    <source>
        <dbReference type="EMBL" id="KAK9106915.1"/>
    </source>
</evidence>
<sequence length="70" mass="8015">MRVLDVGCIHLRDMNPLFTPFALTIKRIFSSYFLFALDGKIKAWLYDCLGSRVDYDAPGLWCTTMAYSAD</sequence>
<dbReference type="AlphaFoldDB" id="A0AAP0F7X2"/>
<evidence type="ECO:0000313" key="2">
    <source>
        <dbReference type="Proteomes" id="UP001420932"/>
    </source>
</evidence>
<dbReference type="InterPro" id="IPR027728">
    <property type="entry name" value="Topless_fam"/>
</dbReference>
<dbReference type="Proteomes" id="UP001420932">
    <property type="component" value="Unassembled WGS sequence"/>
</dbReference>
<gene>
    <name evidence="1" type="ORF">Syun_022926</name>
</gene>
<dbReference type="GO" id="GO:0006355">
    <property type="term" value="P:regulation of DNA-templated transcription"/>
    <property type="evidence" value="ECO:0007669"/>
    <property type="project" value="InterPro"/>
</dbReference>
<name>A0AAP0F7X2_9MAGN</name>
<comment type="caution">
    <text evidence="1">The sequence shown here is derived from an EMBL/GenBank/DDBJ whole genome shotgun (WGS) entry which is preliminary data.</text>
</comment>
<dbReference type="PANTHER" id="PTHR44083">
    <property type="entry name" value="TOPLESS-RELATED PROTEIN 1-RELATED"/>
    <property type="match status" value="1"/>
</dbReference>
<protein>
    <submittedName>
        <fullName evidence="1">Uncharacterized protein</fullName>
    </submittedName>
</protein>
<organism evidence="1 2">
    <name type="scientific">Stephania yunnanensis</name>
    <dbReference type="NCBI Taxonomy" id="152371"/>
    <lineage>
        <taxon>Eukaryota</taxon>
        <taxon>Viridiplantae</taxon>
        <taxon>Streptophyta</taxon>
        <taxon>Embryophyta</taxon>
        <taxon>Tracheophyta</taxon>
        <taxon>Spermatophyta</taxon>
        <taxon>Magnoliopsida</taxon>
        <taxon>Ranunculales</taxon>
        <taxon>Menispermaceae</taxon>
        <taxon>Menispermoideae</taxon>
        <taxon>Cissampelideae</taxon>
        <taxon>Stephania</taxon>
    </lineage>
</organism>
<accession>A0AAP0F7X2</accession>
<keyword evidence="2" id="KW-1185">Reference proteome</keyword>
<dbReference type="EMBL" id="JBBNAF010000010">
    <property type="protein sequence ID" value="KAK9106915.1"/>
    <property type="molecule type" value="Genomic_DNA"/>
</dbReference>